<keyword evidence="9 10" id="KW-0472">Membrane</keyword>
<comment type="similarity">
    <text evidence="3 10">Belongs to the FliL family.</text>
</comment>
<keyword evidence="8 10" id="KW-1133">Transmembrane helix</keyword>
<evidence type="ECO:0000313" key="13">
    <source>
        <dbReference type="Proteomes" id="UP000051184"/>
    </source>
</evidence>
<keyword evidence="12" id="KW-0966">Cell projection</keyword>
<sequence length="213" mass="23052">MAKDAENTGENPEADGGDVKPKSSKKLLLVAVVLSILSMGGGFFLAQMAFNQDAKKYEPDYVEEEEAAPAEGDEKMAGKDGKKGEEDPYAEGDEKGKEEGEEEIVAVDEGMLEFGEILTNITSVTAHGAPRNAFLKINVVLVYRPDDGAKALMEARQPFMRDLFNGYARSLTEADVRGMAGILNVKSELLKRARAAAGNDLPREILISDLIVQ</sequence>
<evidence type="ECO:0000256" key="11">
    <source>
        <dbReference type="SAM" id="MobiDB-lite"/>
    </source>
</evidence>
<dbReference type="GO" id="GO:0005886">
    <property type="term" value="C:plasma membrane"/>
    <property type="evidence" value="ECO:0007669"/>
    <property type="project" value="UniProtKB-SubCell"/>
</dbReference>
<evidence type="ECO:0000256" key="6">
    <source>
        <dbReference type="ARBA" id="ARBA00022692"/>
    </source>
</evidence>
<evidence type="ECO:0000256" key="4">
    <source>
        <dbReference type="ARBA" id="ARBA00022475"/>
    </source>
</evidence>
<keyword evidence="7 10" id="KW-0283">Flagellar rotation</keyword>
<evidence type="ECO:0000256" key="1">
    <source>
        <dbReference type="ARBA" id="ARBA00002254"/>
    </source>
</evidence>
<evidence type="ECO:0000313" key="12">
    <source>
        <dbReference type="EMBL" id="CUK25930.1"/>
    </source>
</evidence>
<dbReference type="GO" id="GO:0009425">
    <property type="term" value="C:bacterial-type flagellum basal body"/>
    <property type="evidence" value="ECO:0007669"/>
    <property type="project" value="InterPro"/>
</dbReference>
<dbReference type="OrthoDB" id="7725598at2"/>
<evidence type="ECO:0000256" key="9">
    <source>
        <dbReference type="ARBA" id="ARBA00023136"/>
    </source>
</evidence>
<gene>
    <name evidence="12" type="ORF">TA5114_01734</name>
</gene>
<dbReference type="Proteomes" id="UP000051184">
    <property type="component" value="Unassembled WGS sequence"/>
</dbReference>
<protein>
    <recommendedName>
        <fullName evidence="10">Flagellar protein FliL</fullName>
    </recommendedName>
</protein>
<keyword evidence="5 10" id="KW-0145">Chemotaxis</keyword>
<keyword evidence="12" id="KW-0282">Flagellum</keyword>
<feature type="compositionally biased region" description="Basic and acidic residues" evidence="11">
    <location>
        <begin position="72"/>
        <end position="98"/>
    </location>
</feature>
<evidence type="ECO:0000256" key="10">
    <source>
        <dbReference type="RuleBase" id="RU364125"/>
    </source>
</evidence>
<evidence type="ECO:0000256" key="5">
    <source>
        <dbReference type="ARBA" id="ARBA00022500"/>
    </source>
</evidence>
<dbReference type="Pfam" id="PF03748">
    <property type="entry name" value="FliL"/>
    <property type="match status" value="1"/>
</dbReference>
<keyword evidence="4" id="KW-1003">Cell membrane</keyword>
<dbReference type="EMBL" id="CYUE01000018">
    <property type="protein sequence ID" value="CUK25930.1"/>
    <property type="molecule type" value="Genomic_DNA"/>
</dbReference>
<organism evidence="12 13">
    <name type="scientific">Cognatishimia activa</name>
    <dbReference type="NCBI Taxonomy" id="1715691"/>
    <lineage>
        <taxon>Bacteria</taxon>
        <taxon>Pseudomonadati</taxon>
        <taxon>Pseudomonadota</taxon>
        <taxon>Alphaproteobacteria</taxon>
        <taxon>Rhodobacterales</taxon>
        <taxon>Paracoccaceae</taxon>
        <taxon>Cognatishimia</taxon>
    </lineage>
</organism>
<accession>A0A0P1IQY0</accession>
<evidence type="ECO:0000256" key="7">
    <source>
        <dbReference type="ARBA" id="ARBA00022779"/>
    </source>
</evidence>
<keyword evidence="6 10" id="KW-0812">Transmembrane</keyword>
<keyword evidence="13" id="KW-1185">Reference proteome</keyword>
<dbReference type="InterPro" id="IPR005503">
    <property type="entry name" value="FliL"/>
</dbReference>
<comment type="subcellular location">
    <subcellularLocation>
        <location evidence="10">Cell inner membrane</location>
    </subcellularLocation>
    <subcellularLocation>
        <location evidence="2">Cell membrane</location>
        <topology evidence="2">Single-pass membrane protein</topology>
    </subcellularLocation>
</comment>
<dbReference type="AlphaFoldDB" id="A0A0P1IQY0"/>
<keyword evidence="10" id="KW-0997">Cell inner membrane</keyword>
<evidence type="ECO:0000256" key="8">
    <source>
        <dbReference type="ARBA" id="ARBA00022989"/>
    </source>
</evidence>
<proteinExistence type="inferred from homology"/>
<feature type="region of interest" description="Disordered" evidence="11">
    <location>
        <begin position="1"/>
        <end position="21"/>
    </location>
</feature>
<feature type="transmembrane region" description="Helical" evidence="10">
    <location>
        <begin position="27"/>
        <end position="46"/>
    </location>
</feature>
<dbReference type="GO" id="GO:0071973">
    <property type="term" value="P:bacterial-type flagellum-dependent cell motility"/>
    <property type="evidence" value="ECO:0007669"/>
    <property type="project" value="InterPro"/>
</dbReference>
<reference evidence="13" key="1">
    <citation type="submission" date="2015-09" db="EMBL/GenBank/DDBJ databases">
        <authorList>
            <person name="Rodrigo-Torres Lidia"/>
            <person name="Arahal R.David."/>
        </authorList>
    </citation>
    <scope>NUCLEOTIDE SEQUENCE [LARGE SCALE GENOMIC DNA]</scope>
    <source>
        <strain evidence="13">CECT 5114</strain>
    </source>
</reference>
<feature type="region of interest" description="Disordered" evidence="11">
    <location>
        <begin position="61"/>
        <end position="101"/>
    </location>
</feature>
<evidence type="ECO:0000256" key="2">
    <source>
        <dbReference type="ARBA" id="ARBA00004162"/>
    </source>
</evidence>
<dbReference type="GO" id="GO:0006935">
    <property type="term" value="P:chemotaxis"/>
    <property type="evidence" value="ECO:0007669"/>
    <property type="project" value="UniProtKB-KW"/>
</dbReference>
<keyword evidence="12" id="KW-0969">Cilium</keyword>
<evidence type="ECO:0000256" key="3">
    <source>
        <dbReference type="ARBA" id="ARBA00008281"/>
    </source>
</evidence>
<dbReference type="STRING" id="1715691.TA5113_01953"/>
<comment type="function">
    <text evidence="1 10">Controls the rotational direction of flagella during chemotaxis.</text>
</comment>
<name>A0A0P1IQY0_9RHOB</name>
<dbReference type="RefSeq" id="WP_058314883.1">
    <property type="nucleotide sequence ID" value="NZ_CYTO01000019.1"/>
</dbReference>